<accession>A0A1E3W481</accession>
<reference evidence="3 4" key="1">
    <citation type="journal article" date="2016" name="Environ. Microbiol.">
        <title>New Methyloceanibacter diversity from North Sea sediments includes methanotroph containing solely the soluble methane monooxygenase.</title>
        <authorList>
            <person name="Vekeman B."/>
            <person name="Kerckhof F.M."/>
            <person name="Cremers G."/>
            <person name="de Vos P."/>
            <person name="Vandamme P."/>
            <person name="Boon N."/>
            <person name="Op den Camp H.J."/>
            <person name="Heylen K."/>
        </authorList>
    </citation>
    <scope>NUCLEOTIDE SEQUENCE [LARGE SCALE GENOMIC DNA]</scope>
    <source>
        <strain evidence="3 4">R-67174</strain>
    </source>
</reference>
<evidence type="ECO:0008006" key="5">
    <source>
        <dbReference type="Google" id="ProtNLM"/>
    </source>
</evidence>
<gene>
    <name evidence="3" type="ORF">AUC68_14715</name>
</gene>
<keyword evidence="1" id="KW-0328">Glycosyltransferase</keyword>
<evidence type="ECO:0000256" key="2">
    <source>
        <dbReference type="ARBA" id="ARBA00022679"/>
    </source>
</evidence>
<dbReference type="InterPro" id="IPR004629">
    <property type="entry name" value="WecG_TagA_CpsF"/>
</dbReference>
<dbReference type="GO" id="GO:0016758">
    <property type="term" value="F:hexosyltransferase activity"/>
    <property type="evidence" value="ECO:0007669"/>
    <property type="project" value="TreeGrafter"/>
</dbReference>
<keyword evidence="2" id="KW-0808">Transferase</keyword>
<evidence type="ECO:0000313" key="4">
    <source>
        <dbReference type="Proteomes" id="UP000094501"/>
    </source>
</evidence>
<dbReference type="EMBL" id="LPWG01000005">
    <property type="protein sequence ID" value="ODS00618.1"/>
    <property type="molecule type" value="Genomic_DNA"/>
</dbReference>
<dbReference type="PANTHER" id="PTHR34136">
    <property type="match status" value="1"/>
</dbReference>
<dbReference type="RefSeq" id="WP_069436513.1">
    <property type="nucleotide sequence ID" value="NZ_LPWG01000005.1"/>
</dbReference>
<dbReference type="AlphaFoldDB" id="A0A1E3W481"/>
<keyword evidence="4" id="KW-1185">Reference proteome</keyword>
<dbReference type="Pfam" id="PF03808">
    <property type="entry name" value="Glyco_tran_WecG"/>
    <property type="match status" value="1"/>
</dbReference>
<dbReference type="Proteomes" id="UP000094501">
    <property type="component" value="Unassembled WGS sequence"/>
</dbReference>
<name>A0A1E3W481_9HYPH</name>
<organism evidence="3 4">
    <name type="scientific">Methyloceanibacter methanicus</name>
    <dbReference type="NCBI Taxonomy" id="1774968"/>
    <lineage>
        <taxon>Bacteria</taxon>
        <taxon>Pseudomonadati</taxon>
        <taxon>Pseudomonadota</taxon>
        <taxon>Alphaproteobacteria</taxon>
        <taxon>Hyphomicrobiales</taxon>
        <taxon>Hyphomicrobiaceae</taxon>
        <taxon>Methyloceanibacter</taxon>
    </lineage>
</organism>
<dbReference type="PANTHER" id="PTHR34136:SF1">
    <property type="entry name" value="UDP-N-ACETYL-D-MANNOSAMINURONIC ACID TRANSFERASE"/>
    <property type="match status" value="1"/>
</dbReference>
<proteinExistence type="predicted"/>
<dbReference type="STRING" id="1774968.AUC68_14715"/>
<protein>
    <recommendedName>
        <fullName evidence="5">UDP-hexose transferase</fullName>
    </recommendedName>
</protein>
<sequence length="268" mass="29521">MSSIPTSVQAVPRISMGGLPIAVMNREETAAFLVDAALAARGRDVAPLIVSSANGQVLSLCASDPKIKNLYLSSDLISADGMSLVHVSKLRAQTPLPERVATTDLFHDVAREAQRKGARFFMLGASQGNISKAVTNVRTMYPDLEVVGFRNGYFSLYEEAIVDQINKSGADILWVSMGVPRQLEFAMRWRPQLKVGVLKTSGGLFDFLSGRDSRAPQWMQDAGLEWLYRLGLEPRRLFWRYAVTNIHATYLLFSMPVAVLPACDAEPD</sequence>
<evidence type="ECO:0000313" key="3">
    <source>
        <dbReference type="EMBL" id="ODS00618.1"/>
    </source>
</evidence>
<dbReference type="CDD" id="cd06533">
    <property type="entry name" value="Glyco_transf_WecG_TagA"/>
    <property type="match status" value="1"/>
</dbReference>
<comment type="caution">
    <text evidence="3">The sequence shown here is derived from an EMBL/GenBank/DDBJ whole genome shotgun (WGS) entry which is preliminary data.</text>
</comment>
<dbReference type="OrthoDB" id="9771846at2"/>
<evidence type="ECO:0000256" key="1">
    <source>
        <dbReference type="ARBA" id="ARBA00022676"/>
    </source>
</evidence>
<dbReference type="NCBIfam" id="TIGR00696">
    <property type="entry name" value="wecG_tagA_cpsF"/>
    <property type="match status" value="1"/>
</dbReference>